<accession>A0AC58STB6</accession>
<reference evidence="2" key="2">
    <citation type="submission" date="2025-08" db="UniProtKB">
        <authorList>
            <consortium name="RefSeq"/>
        </authorList>
    </citation>
    <scope>IDENTIFICATION</scope>
    <source>
        <tissue evidence="2">Leaf</tissue>
    </source>
</reference>
<evidence type="ECO:0000313" key="1">
    <source>
        <dbReference type="Proteomes" id="UP000790787"/>
    </source>
</evidence>
<name>A0AC58STB6_TOBAC</name>
<reference evidence="1" key="1">
    <citation type="journal article" date="2014" name="Nat. Commun.">
        <title>The tobacco genome sequence and its comparison with those of tomato and potato.</title>
        <authorList>
            <person name="Sierro N."/>
            <person name="Battey J.N."/>
            <person name="Ouadi S."/>
            <person name="Bakaher N."/>
            <person name="Bovet L."/>
            <person name="Willig A."/>
            <person name="Goepfert S."/>
            <person name="Peitsch M.C."/>
            <person name="Ivanov N.V."/>
        </authorList>
    </citation>
    <scope>NUCLEOTIDE SEQUENCE [LARGE SCALE GENOMIC DNA]</scope>
</reference>
<dbReference type="RefSeq" id="XP_075088210.1">
    <property type="nucleotide sequence ID" value="XM_075232109.1"/>
</dbReference>
<sequence>MGESVERYDSPKLNRSRDDNVTSEYREITEEKEHVKEIAILKFRGALAQVIIRIEKVYEIIEPFGAMAQVVESQGMIALATATSGVATAILPRGHTTHSRFDIPLQTNETTITNMSKQSGGAKLIRKAKLIIWDEAPMARCQTIETVDSSFRYIKDIDEPFGGKVMVFGGDFRQVLPVVPKATRAETVNASLVKLYLWPKMKKNQLTRNMRARTDPILSDFLLRIGNGEEHTIKDDMILLLEQLVVKPNGNISGEDRLITEIFPSLNENRSCAKYMTK</sequence>
<organism evidence="1 2">
    <name type="scientific">Nicotiana tabacum</name>
    <name type="common">Common tobacco</name>
    <dbReference type="NCBI Taxonomy" id="4097"/>
    <lineage>
        <taxon>Eukaryota</taxon>
        <taxon>Viridiplantae</taxon>
        <taxon>Streptophyta</taxon>
        <taxon>Embryophyta</taxon>
        <taxon>Tracheophyta</taxon>
        <taxon>Spermatophyta</taxon>
        <taxon>Magnoliopsida</taxon>
        <taxon>eudicotyledons</taxon>
        <taxon>Gunneridae</taxon>
        <taxon>Pentapetalae</taxon>
        <taxon>asterids</taxon>
        <taxon>lamiids</taxon>
        <taxon>Solanales</taxon>
        <taxon>Solanaceae</taxon>
        <taxon>Nicotianoideae</taxon>
        <taxon>Nicotianeae</taxon>
        <taxon>Nicotiana</taxon>
    </lineage>
</organism>
<protein>
    <submittedName>
        <fullName evidence="2">Uncharacterized protein LOC107801445</fullName>
    </submittedName>
</protein>
<gene>
    <name evidence="2" type="primary">LOC107801445</name>
</gene>
<proteinExistence type="predicted"/>
<evidence type="ECO:0000313" key="2">
    <source>
        <dbReference type="RefSeq" id="XP_075088210.1"/>
    </source>
</evidence>
<dbReference type="Proteomes" id="UP000790787">
    <property type="component" value="Chromosome 16"/>
</dbReference>
<keyword evidence="1" id="KW-1185">Reference proteome</keyword>